<keyword evidence="1" id="KW-0472">Membrane</keyword>
<feature type="transmembrane region" description="Helical" evidence="1">
    <location>
        <begin position="126"/>
        <end position="148"/>
    </location>
</feature>
<keyword evidence="3" id="KW-1185">Reference proteome</keyword>
<dbReference type="EMBL" id="BAUL01000086">
    <property type="protein sequence ID" value="GAD94296.1"/>
    <property type="molecule type" value="Genomic_DNA"/>
</dbReference>
<dbReference type="AlphaFoldDB" id="V5FX29"/>
<evidence type="ECO:0000256" key="1">
    <source>
        <dbReference type="SAM" id="Phobius"/>
    </source>
</evidence>
<feature type="transmembrane region" description="Helical" evidence="1">
    <location>
        <begin position="94"/>
        <end position="114"/>
    </location>
</feature>
<keyword evidence="1" id="KW-1133">Transmembrane helix</keyword>
<comment type="caution">
    <text evidence="2">The sequence shown here is derived from an EMBL/GenBank/DDBJ whole genome shotgun (WGS) entry which is preliminary data.</text>
</comment>
<dbReference type="Proteomes" id="UP000018001">
    <property type="component" value="Unassembled WGS sequence"/>
</dbReference>
<keyword evidence="1" id="KW-0812">Transmembrane</keyword>
<protein>
    <submittedName>
        <fullName evidence="2">Uncharacterized protein</fullName>
    </submittedName>
</protein>
<dbReference type="InParanoid" id="V5FX29"/>
<reference evidence="3" key="1">
    <citation type="journal article" date="2014" name="Genome Announc.">
        <title>Draft genome sequence of the formaldehyde-resistant fungus Byssochlamys spectabilis No. 5 (anamorph Paecilomyces variotii No. 5) (NBRC109023).</title>
        <authorList>
            <person name="Oka T."/>
            <person name="Ekino K."/>
            <person name="Fukuda K."/>
            <person name="Nomura Y."/>
        </authorList>
    </citation>
    <scope>NUCLEOTIDE SEQUENCE [LARGE SCALE GENOMIC DNA]</scope>
    <source>
        <strain evidence="3">No. 5 / NBRC 109023</strain>
    </source>
</reference>
<gene>
    <name evidence="2" type="ORF">PVAR5_2920</name>
</gene>
<organism evidence="2 3">
    <name type="scientific">Byssochlamys spectabilis (strain No. 5 / NBRC 109023)</name>
    <name type="common">Paecilomyces variotii</name>
    <dbReference type="NCBI Taxonomy" id="1356009"/>
    <lineage>
        <taxon>Eukaryota</taxon>
        <taxon>Fungi</taxon>
        <taxon>Dikarya</taxon>
        <taxon>Ascomycota</taxon>
        <taxon>Pezizomycotina</taxon>
        <taxon>Eurotiomycetes</taxon>
        <taxon>Eurotiomycetidae</taxon>
        <taxon>Eurotiales</taxon>
        <taxon>Thermoascaceae</taxon>
        <taxon>Paecilomyces</taxon>
    </lineage>
</organism>
<name>V5FX29_BYSSN</name>
<dbReference type="eggNOG" id="ENOG502SQ3Y">
    <property type="taxonomic scope" value="Eukaryota"/>
</dbReference>
<dbReference type="HOGENOM" id="CLU_097253_0_0_1"/>
<evidence type="ECO:0000313" key="2">
    <source>
        <dbReference type="EMBL" id="GAD94296.1"/>
    </source>
</evidence>
<accession>V5FX29</accession>
<dbReference type="OrthoDB" id="3254104at2759"/>
<feature type="transmembrane region" description="Helical" evidence="1">
    <location>
        <begin position="61"/>
        <end position="82"/>
    </location>
</feature>
<evidence type="ECO:0000313" key="3">
    <source>
        <dbReference type="Proteomes" id="UP000018001"/>
    </source>
</evidence>
<proteinExistence type="predicted"/>
<feature type="transmembrane region" description="Helical" evidence="1">
    <location>
        <begin position="29"/>
        <end position="49"/>
    </location>
</feature>
<sequence>MDYFEYSALSKAPNDTHIKKDPVSWGWKAAAFLSPWLILSGYFAAPLALERGEDRLRPNRTALIILGSTLVVLGYVISMILCFKLHRRFLLESLFLPCFASNLLSALNVIFNILSRNLLPLDSLATLVIGVSSISTVIYSFAAMITYWKVLSGQRPVPNTTSPGDNAAFVSEDEMQRRQLLKLLANNSDAPNPNLLRSTFRIDLPENINPFRGREQDRYLVVPESAHEKYKN</sequence>